<keyword evidence="5" id="KW-1185">Reference proteome</keyword>
<feature type="compositionally biased region" description="Low complexity" evidence="2">
    <location>
        <begin position="127"/>
        <end position="141"/>
    </location>
</feature>
<feature type="compositionally biased region" description="Basic and acidic residues" evidence="2">
    <location>
        <begin position="111"/>
        <end position="122"/>
    </location>
</feature>
<feature type="compositionally biased region" description="Basic and acidic residues" evidence="2">
    <location>
        <begin position="498"/>
        <end position="518"/>
    </location>
</feature>
<dbReference type="EMBL" id="CCBQ010000046">
    <property type="protein sequence ID" value="CDO96027.1"/>
    <property type="molecule type" value="Genomic_DNA"/>
</dbReference>
<feature type="compositionally biased region" description="Polar residues" evidence="2">
    <location>
        <begin position="199"/>
        <end position="221"/>
    </location>
</feature>
<dbReference type="Pfam" id="PF16991">
    <property type="entry name" value="SIR4_SID"/>
    <property type="match status" value="1"/>
</dbReference>
<evidence type="ECO:0000256" key="1">
    <source>
        <dbReference type="SAM" id="Coils"/>
    </source>
</evidence>
<accession>A0A0A8LCQ2</accession>
<feature type="region of interest" description="Disordered" evidence="2">
    <location>
        <begin position="1"/>
        <end position="63"/>
    </location>
</feature>
<feature type="compositionally biased region" description="Polar residues" evidence="2">
    <location>
        <begin position="80"/>
        <end position="100"/>
    </location>
</feature>
<feature type="coiled-coil region" evidence="1">
    <location>
        <begin position="1096"/>
        <end position="1158"/>
    </location>
</feature>
<dbReference type="Gene3D" id="6.10.140.1820">
    <property type="match status" value="1"/>
</dbReference>
<feature type="compositionally biased region" description="Polar residues" evidence="2">
    <location>
        <begin position="410"/>
        <end position="427"/>
    </location>
</feature>
<dbReference type="OrthoDB" id="4049601at2759"/>
<dbReference type="Proteomes" id="UP000031516">
    <property type="component" value="Unassembled WGS sequence"/>
</dbReference>
<feature type="coiled-coil region" evidence="1">
    <location>
        <begin position="912"/>
        <end position="939"/>
    </location>
</feature>
<feature type="coiled-coil region" evidence="1">
    <location>
        <begin position="988"/>
        <end position="1050"/>
    </location>
</feature>
<evidence type="ECO:0000313" key="4">
    <source>
        <dbReference type="EMBL" id="CDO96027.1"/>
    </source>
</evidence>
<feature type="compositionally biased region" description="Polar residues" evidence="2">
    <location>
        <begin position="385"/>
        <end position="398"/>
    </location>
</feature>
<name>A0A0A8LCQ2_9SACH</name>
<evidence type="ECO:0000256" key="2">
    <source>
        <dbReference type="SAM" id="MobiDB-lite"/>
    </source>
</evidence>
<feature type="region of interest" description="Disordered" evidence="2">
    <location>
        <begin position="578"/>
        <end position="597"/>
    </location>
</feature>
<proteinExistence type="predicted"/>
<sequence>MERHTNERNRSLKMKHKHNRKDKQRHHNGLAQKQQSSENGLSAGRSIKSGVQGNITGRKDNHIPTLSFVRQTKDRNMIATSTPRSNTMSSGSHVNKNSEPASFKFRRSSHPSKEREVNEGHRGFQQPSRLPVASASPARPLSARERDSTRKIGYSHTEMLKSLYVGDKKSPTVTERTPSDNSPTSNSTERQSVRHSLPKSFSKSDTPTSGRVHKSTATPFQRHSRPINKIIGNTNSVTPSAIKFAFETTLNEVDLNLLTRARASSGGHPTSNGSTNDPVVTTKKNKAEVQNKAANVVQSVNKPTSSNPTTANDDKTHVPKIADDIKELSDMLSSRLTMRDVLFAKNKTPEVEIEDLDTQKDRFIEKKQQQPGSVSTSARRKTKNNKSMNLPSMQSIITDSGRLARRKENSQTSSGISKKSATSTKNQSKPRDLLEISEAKKKTTKPIAERLEKTIPQLDLTSPSPVRAQATKKKSGEMAATPVVSVISATSVASATKDSNDHISKSTEKRPTLQKTDEEATDHYEINAHGEPTLKLTEANISKITKKDDVELQSKPNTFAHLKEQILTEEATLFVASSDSSSEKSSDGSSSGQHVGDFQLLNSAKTRMVGPKVGKWRIISKSKLIDLMNYLVFEHTAIADRDGVSCSNDICNTRNYEQVEISNLQKLPPRLQYLDLQSETNGNVTKPVKADRRVENLRKNELFNGSVQKRRTRASAIDSEGGKKILQEQQIEDRVPRFNFDAIPQETILSTPSKVRNYKPSKTTQDVNTLPRLISSPGNSKCAENSVHDNAVIAEEMNTQVESPEAITQDTKDVGENTLESLKSSTMNNNLGDTTAEPSQLIQPPTNIEFDPEKCEDLAQFRIEYLKLRALNSEESPFTSNLSLTSAMQECADQKEVIENLADVIIKSELKIASLVGMNNELQQKINEMESIQTKLIHELSQVPIESPQYLHGKRLEVSNITERKGREISIKKQPVEETSPSAHRKLVNKVEKDLVEIEELNKVVTERLAEIKAIKDSSVEDHPLIQRLKDTLEAERARSKAQLSLEKQRVANLKAALLSKNGKIDIGDYLGPAISSHGGTIEELNIELLRTREYARTQQKANKNLQLQCASYQRELSEAAIKSKELSSKVFLATEQCGQLNVVNNRLITKLKRLEEQNSTITCVSPADKIEDAPIDSQTQENARRKQHLHKQNNQAQIPKPTGESQEKNEGIIKLSKEDLKKLSNKISSLQHELKVLKQLESKIVPLSTFCRQENLSIRNVIDRLQWVKELELTIFTMFNEKKMLTAKLKELEGILNKNDQTIRHYEDSRVNLEKTNEIQSTSEDSVDLEGIVIRLLEEREKLKSTLQDLTEQKDHVEV</sequence>
<feature type="coiled-coil region" evidence="1">
    <location>
        <begin position="1214"/>
        <end position="1241"/>
    </location>
</feature>
<feature type="domain" description="Sir4 SID" evidence="3">
    <location>
        <begin position="565"/>
        <end position="681"/>
    </location>
</feature>
<organism evidence="4 5">
    <name type="scientific">Kluyveromyces dobzhanskii CBS 2104</name>
    <dbReference type="NCBI Taxonomy" id="1427455"/>
    <lineage>
        <taxon>Eukaryota</taxon>
        <taxon>Fungi</taxon>
        <taxon>Dikarya</taxon>
        <taxon>Ascomycota</taxon>
        <taxon>Saccharomycotina</taxon>
        <taxon>Saccharomycetes</taxon>
        <taxon>Saccharomycetales</taxon>
        <taxon>Saccharomycetaceae</taxon>
        <taxon>Kluyveromyces</taxon>
    </lineage>
</organism>
<feature type="region of interest" description="Disordered" evidence="2">
    <location>
        <begin position="1172"/>
        <end position="1210"/>
    </location>
</feature>
<feature type="compositionally biased region" description="Polar residues" evidence="2">
    <location>
        <begin position="31"/>
        <end position="40"/>
    </location>
</feature>
<keyword evidence="1" id="KW-0175">Coiled coil</keyword>
<dbReference type="InterPro" id="IPR031556">
    <property type="entry name" value="SIR4_SID"/>
</dbReference>
<feature type="compositionally biased region" description="Low complexity" evidence="2">
    <location>
        <begin position="179"/>
        <end position="188"/>
    </location>
</feature>
<feature type="region of interest" description="Disordered" evidence="2">
    <location>
        <begin position="80"/>
        <end position="223"/>
    </location>
</feature>
<protein>
    <submittedName>
        <fullName evidence="4">WGS project CCBQ000000000 data, contig 00010</fullName>
    </submittedName>
</protein>
<feature type="compositionally biased region" description="Basic and acidic residues" evidence="2">
    <location>
        <begin position="1"/>
        <end position="10"/>
    </location>
</feature>
<gene>
    <name evidence="4" type="ORF">KLDO_g4247</name>
</gene>
<feature type="compositionally biased region" description="Basic residues" evidence="2">
    <location>
        <begin position="11"/>
        <end position="28"/>
    </location>
</feature>
<feature type="compositionally biased region" description="Basic and acidic residues" evidence="2">
    <location>
        <begin position="357"/>
        <end position="368"/>
    </location>
</feature>
<comment type="caution">
    <text evidence="4">The sequence shown here is derived from an EMBL/GenBank/DDBJ whole genome shotgun (WGS) entry which is preliminary data.</text>
</comment>
<feature type="compositionally biased region" description="Basic and acidic residues" evidence="2">
    <location>
        <begin position="429"/>
        <end position="453"/>
    </location>
</feature>
<feature type="region of interest" description="Disordered" evidence="2">
    <location>
        <begin position="356"/>
        <end position="475"/>
    </location>
</feature>
<feature type="region of interest" description="Disordered" evidence="2">
    <location>
        <begin position="494"/>
        <end position="518"/>
    </location>
</feature>
<evidence type="ECO:0000313" key="5">
    <source>
        <dbReference type="Proteomes" id="UP000031516"/>
    </source>
</evidence>
<evidence type="ECO:0000259" key="3">
    <source>
        <dbReference type="Pfam" id="PF16991"/>
    </source>
</evidence>
<reference evidence="4 5" key="1">
    <citation type="submission" date="2014-03" db="EMBL/GenBank/DDBJ databases">
        <title>The genome of Kluyveromyces dobzhanskii.</title>
        <authorList>
            <person name="Nystedt B."/>
            <person name="Astrom S."/>
        </authorList>
    </citation>
    <scope>NUCLEOTIDE SEQUENCE [LARGE SCALE GENOMIC DNA]</scope>
    <source>
        <strain evidence="4 5">CBS 2104</strain>
    </source>
</reference>